<evidence type="ECO:0000259" key="1">
    <source>
        <dbReference type="SMART" id="SM00642"/>
    </source>
</evidence>
<dbReference type="Gene3D" id="3.20.20.80">
    <property type="entry name" value="Glycosidases"/>
    <property type="match status" value="1"/>
</dbReference>
<sequence length="567" mass="67744">MYIDDKIFGDLEKKEFLSNRKIEELEKFPYIEIIPEDPTPKDEIKVIFTCTPSQNYKTIYYKIKSQTSEIQEVSIEIKDVIWDNDFFSFLQILEAQIPPLNKEGIIEITLNPEDDYEKDYFSFSIDEFEPPKWSQESIIYHIFVDRFAKDNFEVSLSNNLKEKLGGNIKGVINHLDYIESLGINTIWLSPIFKSTSYHGYDIEDYFEIDPAWGNKDDLKKLVNDAFERGIRIILDFVPNHLSYLNPIFQDALNNKDSKYRNWFIFKDDNSYESFFGVKSMPQINLKNREARKYIIDAAKYWIKNFGISGYRLDYAIGPDINFWTEYYYSIKRDFPETFHFGEIVDTPEYVRRFIGKMDGVLDFYLFKLIRESFIGKKWKLKEFLKIIDLRYKFYKNHIRLISFLENHDSNRFLFVANDKRLLKIASIFQFSLNDIPIIYNGQEMGANQYRNMLEGNRALHEYVRLPIPWDETKQDLELIEFYKKLSRIRKNYPALYKGDFTLGPIKDIISFYKIYDDQKILVIINNTKDEKNIYLNGVFKNLFNNKIYKNDLIIHPFEGYILLELNH</sequence>
<dbReference type="InterPro" id="IPR006047">
    <property type="entry name" value="GH13_cat_dom"/>
</dbReference>
<reference evidence="2" key="1">
    <citation type="journal article" date="2020" name="mSystems">
        <title>Genome- and Community-Level Interaction Insights into Carbon Utilization and Element Cycling Functions of Hydrothermarchaeota in Hydrothermal Sediment.</title>
        <authorList>
            <person name="Zhou Z."/>
            <person name="Liu Y."/>
            <person name="Xu W."/>
            <person name="Pan J."/>
            <person name="Luo Z.H."/>
            <person name="Li M."/>
        </authorList>
    </citation>
    <scope>NUCLEOTIDE SEQUENCE [LARGE SCALE GENOMIC DNA]</scope>
    <source>
        <strain evidence="2">SpSt-81</strain>
    </source>
</reference>
<feature type="domain" description="Glycosyl hydrolase family 13 catalytic" evidence="1">
    <location>
        <begin position="141"/>
        <end position="489"/>
    </location>
</feature>
<organism evidence="2">
    <name type="scientific">Dictyoglomus thermophilum</name>
    <dbReference type="NCBI Taxonomy" id="14"/>
    <lineage>
        <taxon>Bacteria</taxon>
        <taxon>Pseudomonadati</taxon>
        <taxon>Dictyoglomota</taxon>
        <taxon>Dictyoglomia</taxon>
        <taxon>Dictyoglomales</taxon>
        <taxon>Dictyoglomaceae</taxon>
        <taxon>Dictyoglomus</taxon>
    </lineage>
</organism>
<evidence type="ECO:0000313" key="2">
    <source>
        <dbReference type="EMBL" id="HFX14257.1"/>
    </source>
</evidence>
<dbReference type="GO" id="GO:0005975">
    <property type="term" value="P:carbohydrate metabolic process"/>
    <property type="evidence" value="ECO:0007669"/>
    <property type="project" value="InterPro"/>
</dbReference>
<gene>
    <name evidence="2" type="ORF">ENW00_08995</name>
</gene>
<dbReference type="InterPro" id="IPR017853">
    <property type="entry name" value="GH"/>
</dbReference>
<dbReference type="PANTHER" id="PTHR10357:SF199">
    <property type="entry name" value="ALPHA AMYLASE CATALYTIC REGION"/>
    <property type="match status" value="1"/>
</dbReference>
<proteinExistence type="predicted"/>
<dbReference type="SMART" id="SM00642">
    <property type="entry name" value="Aamy"/>
    <property type="match status" value="1"/>
</dbReference>
<dbReference type="Pfam" id="PF00128">
    <property type="entry name" value="Alpha-amylase"/>
    <property type="match status" value="1"/>
</dbReference>
<dbReference type="SUPFAM" id="SSF51011">
    <property type="entry name" value="Glycosyl hydrolase domain"/>
    <property type="match status" value="1"/>
</dbReference>
<dbReference type="FunFam" id="3.20.20.80:FF:000314">
    <property type="entry name" value="Alpha amylase catalytic region"/>
    <property type="match status" value="1"/>
</dbReference>
<name>A0A7C3RND4_DICTH</name>
<accession>A0A7C3RND4</accession>
<dbReference type="AlphaFoldDB" id="A0A7C3RND4"/>
<protein>
    <recommendedName>
        <fullName evidence="1">Glycosyl hydrolase family 13 catalytic domain-containing protein</fullName>
    </recommendedName>
</protein>
<dbReference type="EMBL" id="DTIN01000040">
    <property type="protein sequence ID" value="HFX14257.1"/>
    <property type="molecule type" value="Genomic_DNA"/>
</dbReference>
<dbReference type="PANTHER" id="PTHR10357">
    <property type="entry name" value="ALPHA-AMYLASE FAMILY MEMBER"/>
    <property type="match status" value="1"/>
</dbReference>
<dbReference type="SUPFAM" id="SSF51445">
    <property type="entry name" value="(Trans)glycosidases"/>
    <property type="match status" value="1"/>
</dbReference>
<comment type="caution">
    <text evidence="2">The sequence shown here is derived from an EMBL/GenBank/DDBJ whole genome shotgun (WGS) entry which is preliminary data.</text>
</comment>